<comment type="similarity">
    <text evidence="2 5">Belongs to the HSF family.</text>
</comment>
<evidence type="ECO:0000256" key="1">
    <source>
        <dbReference type="ARBA" id="ARBA00004123"/>
    </source>
</evidence>
<dbReference type="GO" id="GO:0003700">
    <property type="term" value="F:DNA-binding transcription factor activity"/>
    <property type="evidence" value="ECO:0007669"/>
    <property type="project" value="InterPro"/>
</dbReference>
<name>A0A7N4P2S4_SARHA</name>
<dbReference type="SMART" id="SM00415">
    <property type="entry name" value="HSF"/>
    <property type="match status" value="1"/>
</dbReference>
<evidence type="ECO:0000313" key="9">
    <source>
        <dbReference type="Proteomes" id="UP000007648"/>
    </source>
</evidence>
<dbReference type="InterPro" id="IPR036388">
    <property type="entry name" value="WH-like_DNA-bd_sf"/>
</dbReference>
<evidence type="ECO:0000259" key="7">
    <source>
        <dbReference type="SMART" id="SM00415"/>
    </source>
</evidence>
<dbReference type="InterPro" id="IPR036390">
    <property type="entry name" value="WH_DNA-bd_sf"/>
</dbReference>
<feature type="domain" description="HSF-type DNA-binding" evidence="7">
    <location>
        <begin position="21"/>
        <end position="101"/>
    </location>
</feature>
<dbReference type="GO" id="GO:0043565">
    <property type="term" value="F:sequence-specific DNA binding"/>
    <property type="evidence" value="ECO:0007669"/>
    <property type="project" value="InterPro"/>
</dbReference>
<evidence type="ECO:0000256" key="4">
    <source>
        <dbReference type="ARBA" id="ARBA00023242"/>
    </source>
</evidence>
<feature type="compositionally biased region" description="Polar residues" evidence="6">
    <location>
        <begin position="102"/>
        <end position="111"/>
    </location>
</feature>
<organism evidence="8 9">
    <name type="scientific">Sarcophilus harrisii</name>
    <name type="common">Tasmanian devil</name>
    <name type="synonym">Sarcophilus laniarius</name>
    <dbReference type="NCBI Taxonomy" id="9305"/>
    <lineage>
        <taxon>Eukaryota</taxon>
        <taxon>Metazoa</taxon>
        <taxon>Chordata</taxon>
        <taxon>Craniata</taxon>
        <taxon>Vertebrata</taxon>
        <taxon>Euteleostomi</taxon>
        <taxon>Mammalia</taxon>
        <taxon>Metatheria</taxon>
        <taxon>Dasyuromorphia</taxon>
        <taxon>Dasyuridae</taxon>
        <taxon>Sarcophilus</taxon>
    </lineage>
</organism>
<feature type="region of interest" description="Disordered" evidence="6">
    <location>
        <begin position="70"/>
        <end position="120"/>
    </location>
</feature>
<dbReference type="Ensembl" id="ENSSHAT00000041177.1">
    <property type="protein sequence ID" value="ENSSHAP00000031639.1"/>
    <property type="gene ID" value="ENSSHAG00000025440.1"/>
</dbReference>
<dbReference type="Proteomes" id="UP000007648">
    <property type="component" value="Unassembled WGS sequence"/>
</dbReference>
<evidence type="ECO:0000256" key="5">
    <source>
        <dbReference type="RuleBase" id="RU004020"/>
    </source>
</evidence>
<evidence type="ECO:0000256" key="3">
    <source>
        <dbReference type="ARBA" id="ARBA00023125"/>
    </source>
</evidence>
<evidence type="ECO:0000313" key="8">
    <source>
        <dbReference type="Ensembl" id="ENSSHAP00000031639.1"/>
    </source>
</evidence>
<keyword evidence="3" id="KW-0238">DNA-binding</keyword>
<dbReference type="InParanoid" id="A0A7N4P2S4"/>
<comment type="subcellular location">
    <subcellularLocation>
        <location evidence="1">Nucleus</location>
    </subcellularLocation>
</comment>
<dbReference type="PANTHER" id="PTHR10015:SF274">
    <property type="entry name" value="HEAT SHOCK FACTOR PROTEIN 1"/>
    <property type="match status" value="1"/>
</dbReference>
<dbReference type="GO" id="GO:0005634">
    <property type="term" value="C:nucleus"/>
    <property type="evidence" value="ECO:0007669"/>
    <property type="project" value="UniProtKB-SubCell"/>
</dbReference>
<dbReference type="Pfam" id="PF00447">
    <property type="entry name" value="HSF_DNA-bind"/>
    <property type="match status" value="1"/>
</dbReference>
<reference evidence="8 9" key="1">
    <citation type="journal article" date="2011" name="Proc. Natl. Acad. Sci. U.S.A.">
        <title>Genetic diversity and population structure of the endangered marsupial Sarcophilus harrisii (Tasmanian devil).</title>
        <authorList>
            <person name="Miller W."/>
            <person name="Hayes V.M."/>
            <person name="Ratan A."/>
            <person name="Petersen D.C."/>
            <person name="Wittekindt N.E."/>
            <person name="Miller J."/>
            <person name="Walenz B."/>
            <person name="Knight J."/>
            <person name="Qi J."/>
            <person name="Zhao F."/>
            <person name="Wang Q."/>
            <person name="Bedoya-Reina O.C."/>
            <person name="Katiyar N."/>
            <person name="Tomsho L.P."/>
            <person name="Kasson L.M."/>
            <person name="Hardie R.A."/>
            <person name="Woodbridge P."/>
            <person name="Tindall E.A."/>
            <person name="Bertelsen M.F."/>
            <person name="Dixon D."/>
            <person name="Pyecroft S."/>
            <person name="Helgen K.M."/>
            <person name="Lesk A.M."/>
            <person name="Pringle T.H."/>
            <person name="Patterson N."/>
            <person name="Zhang Y."/>
            <person name="Kreiss A."/>
            <person name="Woods G.M."/>
            <person name="Jones M.E."/>
            <person name="Schuster S.C."/>
        </authorList>
    </citation>
    <scope>NUCLEOTIDE SEQUENCE [LARGE SCALE GENOMIC DNA]</scope>
</reference>
<proteinExistence type="inferred from homology"/>
<evidence type="ECO:0000256" key="6">
    <source>
        <dbReference type="SAM" id="MobiDB-lite"/>
    </source>
</evidence>
<keyword evidence="4" id="KW-0539">Nucleus</keyword>
<dbReference type="InterPro" id="IPR000232">
    <property type="entry name" value="HSF_DNA-bd"/>
</dbReference>
<sequence length="120" mass="12846">FDLPLGRRPCGSGPGPAGAVNAPSFLTKLWKLVDDPATDALVSWSPSGRSFLVFDQAQFAKDLLLRPARRTRGEPVRRGSGKLLPSRGAGGGGRLRNLNQRTENCYVTTPSPGVRHPEAP</sequence>
<protein>
    <recommendedName>
        <fullName evidence="7">HSF-type DNA-binding domain-containing protein</fullName>
    </recommendedName>
</protein>
<keyword evidence="9" id="KW-1185">Reference proteome</keyword>
<dbReference type="PANTHER" id="PTHR10015">
    <property type="entry name" value="HEAT SHOCK TRANSCRIPTION FACTOR"/>
    <property type="match status" value="1"/>
</dbReference>
<accession>A0A7N4P2S4</accession>
<dbReference type="Gene3D" id="1.10.10.10">
    <property type="entry name" value="Winged helix-like DNA-binding domain superfamily/Winged helix DNA-binding domain"/>
    <property type="match status" value="1"/>
</dbReference>
<reference evidence="8" key="3">
    <citation type="submission" date="2025-09" db="UniProtKB">
        <authorList>
            <consortium name="Ensembl"/>
        </authorList>
    </citation>
    <scope>IDENTIFICATION</scope>
</reference>
<evidence type="ECO:0000256" key="2">
    <source>
        <dbReference type="ARBA" id="ARBA00006403"/>
    </source>
</evidence>
<reference evidence="8" key="2">
    <citation type="submission" date="2025-08" db="UniProtKB">
        <authorList>
            <consortium name="Ensembl"/>
        </authorList>
    </citation>
    <scope>IDENTIFICATION</scope>
</reference>
<dbReference type="SUPFAM" id="SSF46785">
    <property type="entry name" value="Winged helix' DNA-binding domain"/>
    <property type="match status" value="1"/>
</dbReference>
<dbReference type="AlphaFoldDB" id="A0A7N4P2S4"/>